<feature type="region of interest" description="Disordered" evidence="1">
    <location>
        <begin position="861"/>
        <end position="915"/>
    </location>
</feature>
<sequence>MGSCTALSNRHLQFRGSHLDRLCCGAAPARSFATTYQEVGSQFTRSKEASRRSAHEHFEPQISARGHQQQEANASGILNGASVDLLHVHETSTTRDCLTGNGRGSEILSTVAGRVAAPAASPRSGLHMSCLSADAHFVLHPPELLRQEHQVFVQQDKSDKHGILPGQQQHSVERSPGTNAVGALLIAETLVGGTKICLQPEAQAAEQAAPVIFTAANTSRNPCTLLHHGGVHAQAPSTPAPSSPLLQQEAILLPYPPQTPWGQGALEAGHVIDIVPVGEELPPYLDAASRTAGVVSTSDRQPVAAVGPGLVGDVTSRRRRVTRRGIHGAEQGCAAPKPSPRSNCSPVATLDTVTSPAPEPGRTLATTVAAAISIAEGQGMIGSSATSLTVPSSTTDSTSTKKDKRKSTSVSGQRAAPAAAKPQRPRAPTAVEHRALRVRARLQQAALLPRNPTEDDLRLTVRITCATHWQDLITLLAEHRERHNRGDNQERMRPFLQRSARLQRSRRRRSSSGISGTATDASIAAADAVATAAVAPGLQDPVDLGVPVSALPLTPQHVATALLRTWQLLAVVSVPRTAAEARALASMVDWLARLAAHLAPSPGTTLRELATIFYALVRLRHPLDKQFYLILMNEARKRFSAHSRRSAYHYRVSSRSSSSSGPSGSHKGEREWGSGVAIGAAASSSLPYKGQDMSQLLWSVANCGMKTVRGDWCMSYCSALLPVISELTPQGVSLVLHSFGRLRCTPPPDVLAALCNRLVQLTGYDDGLLPQQSVVVSAAVQYSSNDDAPLKANILIGNGLDHGSARAGWVGTKEQQLENRCPDGHHSRDPAAVNYLEVRELGRQLPWDDLTVLELYGNQQGLNDHPGQLLPSPRSPPQQQQVHQPSREWNSETTFASSPLSSHGTGGASNGESSHRPACVPADVSMSLWALATLRLPPAGYCPQLLPVVERYSLPRLAAFPEQELSNLVWAMARLQYSPGQEWVRHLYDAIARLLPELRPQALSTVLYGLAQMGQRPEAEWLDAILPYVRARLRWFPPQSLALTIHALAVMGCRPPDSWLASFHAQLDDYRGQLDMRVRNKVREAYRLMDFRPGATAAGANGASAQGLLVQQQHQQERQQIEQQQAQQQTTMLEGQQGIRAHETSRLGNDGESVAVPHWNWGHGAANVPSAQRHKQQDQGQLKGGVEGEKEEVKQGPLVRPQLQGRRGETPEDSRHKGREAGGAATDDSVGQMLVRPSRFVF</sequence>
<feature type="compositionally biased region" description="Low complexity" evidence="1">
    <location>
        <begin position="386"/>
        <end position="398"/>
    </location>
</feature>
<feature type="compositionally biased region" description="Low complexity" evidence="1">
    <location>
        <begin position="408"/>
        <end position="430"/>
    </location>
</feature>
<reference evidence="2 3" key="1">
    <citation type="journal article" date="2023" name="IScience">
        <title>Expanded male sex-determining region conserved during the evolution of homothallism in the green alga Volvox.</title>
        <authorList>
            <person name="Yamamoto K."/>
            <person name="Matsuzaki R."/>
            <person name="Mahakham W."/>
            <person name="Heman W."/>
            <person name="Sekimoto H."/>
            <person name="Kawachi M."/>
            <person name="Minakuchi Y."/>
            <person name="Toyoda A."/>
            <person name="Nozaki H."/>
        </authorList>
    </citation>
    <scope>NUCLEOTIDE SEQUENCE [LARGE SCALE GENOMIC DNA]</scope>
    <source>
        <strain evidence="2 3">NIES-4468</strain>
    </source>
</reference>
<feature type="compositionally biased region" description="Basic and acidic residues" evidence="1">
    <location>
        <begin position="45"/>
        <end position="59"/>
    </location>
</feature>
<evidence type="ECO:0000256" key="1">
    <source>
        <dbReference type="SAM" id="MobiDB-lite"/>
    </source>
</evidence>
<keyword evidence="3" id="KW-1185">Reference proteome</keyword>
<proteinExistence type="predicted"/>
<feature type="compositionally biased region" description="Low complexity" evidence="1">
    <location>
        <begin position="652"/>
        <end position="665"/>
    </location>
</feature>
<feature type="region of interest" description="Disordered" evidence="1">
    <location>
        <begin position="324"/>
        <end position="345"/>
    </location>
</feature>
<feature type="region of interest" description="Disordered" evidence="1">
    <location>
        <begin position="652"/>
        <end position="671"/>
    </location>
</feature>
<dbReference type="Proteomes" id="UP001165090">
    <property type="component" value="Unassembled WGS sequence"/>
</dbReference>
<feature type="region of interest" description="Disordered" evidence="1">
    <location>
        <begin position="43"/>
        <end position="71"/>
    </location>
</feature>
<dbReference type="EMBL" id="BSDZ01000086">
    <property type="protein sequence ID" value="GLI69671.1"/>
    <property type="molecule type" value="Genomic_DNA"/>
</dbReference>
<feature type="compositionally biased region" description="Low complexity" evidence="1">
    <location>
        <begin position="1121"/>
        <end position="1138"/>
    </location>
</feature>
<dbReference type="PANTHER" id="PTHR21228">
    <property type="entry name" value="FAST LEU-RICH DOMAIN-CONTAINING"/>
    <property type="match status" value="1"/>
</dbReference>
<feature type="compositionally biased region" description="Low complexity" evidence="1">
    <location>
        <begin position="866"/>
        <end position="884"/>
    </location>
</feature>
<dbReference type="PANTHER" id="PTHR21228:SF40">
    <property type="entry name" value="LD45607P"/>
    <property type="match status" value="1"/>
</dbReference>
<feature type="region of interest" description="Disordered" evidence="1">
    <location>
        <begin position="1108"/>
        <end position="1242"/>
    </location>
</feature>
<evidence type="ECO:0000313" key="3">
    <source>
        <dbReference type="Proteomes" id="UP001165090"/>
    </source>
</evidence>
<feature type="region of interest" description="Disordered" evidence="1">
    <location>
        <begin position="483"/>
        <end position="517"/>
    </location>
</feature>
<organism evidence="2 3">
    <name type="scientific">Volvox africanus</name>
    <dbReference type="NCBI Taxonomy" id="51714"/>
    <lineage>
        <taxon>Eukaryota</taxon>
        <taxon>Viridiplantae</taxon>
        <taxon>Chlorophyta</taxon>
        <taxon>core chlorophytes</taxon>
        <taxon>Chlorophyceae</taxon>
        <taxon>CS clade</taxon>
        <taxon>Chlamydomonadales</taxon>
        <taxon>Volvocaceae</taxon>
        <taxon>Volvox</taxon>
    </lineage>
</organism>
<feature type="compositionally biased region" description="Polar residues" evidence="1">
    <location>
        <begin position="891"/>
        <end position="903"/>
    </location>
</feature>
<evidence type="ECO:0000313" key="2">
    <source>
        <dbReference type="EMBL" id="GLI69671.1"/>
    </source>
</evidence>
<name>A0ABQ5SJ56_9CHLO</name>
<feature type="compositionally biased region" description="Basic residues" evidence="1">
    <location>
        <begin position="501"/>
        <end position="510"/>
    </location>
</feature>
<accession>A0ABQ5SJ56</accession>
<feature type="compositionally biased region" description="Basic and acidic residues" evidence="1">
    <location>
        <begin position="483"/>
        <end position="493"/>
    </location>
</feature>
<gene>
    <name evidence="2" type="ORF">VaNZ11_014349</name>
</gene>
<protein>
    <submittedName>
        <fullName evidence="2">Uncharacterized protein</fullName>
    </submittedName>
</protein>
<feature type="region of interest" description="Disordered" evidence="1">
    <location>
        <begin position="383"/>
        <end position="431"/>
    </location>
</feature>
<feature type="compositionally biased region" description="Basic and acidic residues" evidence="1">
    <location>
        <begin position="1206"/>
        <end position="1215"/>
    </location>
</feature>
<dbReference type="InterPro" id="IPR050870">
    <property type="entry name" value="FAST_kinase"/>
</dbReference>
<comment type="caution">
    <text evidence="2">The sequence shown here is derived from an EMBL/GenBank/DDBJ whole genome shotgun (WGS) entry which is preliminary data.</text>
</comment>